<sequence>TPVPKLLSQALYPFVAPMALLYIGSGYKWFIESPP</sequence>
<gene>
    <name evidence="2" type="ORF">TNCT_460981</name>
</gene>
<comment type="caution">
    <text evidence="2">The sequence shown here is derived from an EMBL/GenBank/DDBJ whole genome shotgun (WGS) entry which is preliminary data.</text>
</comment>
<keyword evidence="3" id="KW-1185">Reference proteome</keyword>
<feature type="transmembrane region" description="Helical" evidence="1">
    <location>
        <begin position="12"/>
        <end position="31"/>
    </location>
</feature>
<evidence type="ECO:0000256" key="1">
    <source>
        <dbReference type="SAM" id="Phobius"/>
    </source>
</evidence>
<reference evidence="2" key="1">
    <citation type="submission" date="2020-07" db="EMBL/GenBank/DDBJ databases">
        <title>Multicomponent nature underlies the extraordinary mechanical properties of spider dragline silk.</title>
        <authorList>
            <person name="Kono N."/>
            <person name="Nakamura H."/>
            <person name="Mori M."/>
            <person name="Yoshida Y."/>
            <person name="Ohtoshi R."/>
            <person name="Malay A.D."/>
            <person name="Moran D.A.P."/>
            <person name="Tomita M."/>
            <person name="Numata K."/>
            <person name="Arakawa K."/>
        </authorList>
    </citation>
    <scope>NUCLEOTIDE SEQUENCE</scope>
</reference>
<proteinExistence type="predicted"/>
<evidence type="ECO:0000313" key="3">
    <source>
        <dbReference type="Proteomes" id="UP000887116"/>
    </source>
</evidence>
<keyword evidence="1" id="KW-1133">Transmembrane helix</keyword>
<keyword evidence="1" id="KW-0812">Transmembrane</keyword>
<protein>
    <submittedName>
        <fullName evidence="2">Uncharacterized protein</fullName>
    </submittedName>
</protein>
<dbReference type="AlphaFoldDB" id="A0A8X6I2A8"/>
<feature type="non-terminal residue" evidence="2">
    <location>
        <position position="1"/>
    </location>
</feature>
<dbReference type="EMBL" id="BMAO01029831">
    <property type="protein sequence ID" value="GFR34157.1"/>
    <property type="molecule type" value="Genomic_DNA"/>
</dbReference>
<keyword evidence="1" id="KW-0472">Membrane</keyword>
<organism evidence="2 3">
    <name type="scientific">Trichonephila clavata</name>
    <name type="common">Joro spider</name>
    <name type="synonym">Nephila clavata</name>
    <dbReference type="NCBI Taxonomy" id="2740835"/>
    <lineage>
        <taxon>Eukaryota</taxon>
        <taxon>Metazoa</taxon>
        <taxon>Ecdysozoa</taxon>
        <taxon>Arthropoda</taxon>
        <taxon>Chelicerata</taxon>
        <taxon>Arachnida</taxon>
        <taxon>Araneae</taxon>
        <taxon>Araneomorphae</taxon>
        <taxon>Entelegynae</taxon>
        <taxon>Araneoidea</taxon>
        <taxon>Nephilidae</taxon>
        <taxon>Trichonephila</taxon>
    </lineage>
</organism>
<accession>A0A8X6I2A8</accession>
<evidence type="ECO:0000313" key="2">
    <source>
        <dbReference type="EMBL" id="GFR34157.1"/>
    </source>
</evidence>
<name>A0A8X6I2A8_TRICU</name>
<dbReference type="Proteomes" id="UP000887116">
    <property type="component" value="Unassembled WGS sequence"/>
</dbReference>